<dbReference type="SUPFAM" id="SSF52096">
    <property type="entry name" value="ClpP/crotonase"/>
    <property type="match status" value="1"/>
</dbReference>
<name>A0ABV6YZF4_UNCC1</name>
<evidence type="ECO:0000313" key="3">
    <source>
        <dbReference type="Proteomes" id="UP001594351"/>
    </source>
</evidence>
<dbReference type="EMBL" id="JBHPBY010000202">
    <property type="protein sequence ID" value="MFC1851572.1"/>
    <property type="molecule type" value="Genomic_DNA"/>
</dbReference>
<protein>
    <submittedName>
        <fullName evidence="2">S41 family peptidase</fullName>
    </submittedName>
</protein>
<feature type="domain" description="Tail specific protease" evidence="1">
    <location>
        <begin position="14"/>
        <end position="94"/>
    </location>
</feature>
<feature type="non-terminal residue" evidence="2">
    <location>
        <position position="1"/>
    </location>
</feature>
<accession>A0ABV6YZF4</accession>
<evidence type="ECO:0000313" key="2">
    <source>
        <dbReference type="EMBL" id="MFC1851572.1"/>
    </source>
</evidence>
<reference evidence="2 3" key="1">
    <citation type="submission" date="2024-09" db="EMBL/GenBank/DDBJ databases">
        <title>Laminarin stimulates single cell rates of sulfate reduction while oxygen inhibits transcriptomic activity in coastal marine sediment.</title>
        <authorList>
            <person name="Lindsay M."/>
            <person name="Orcutt B."/>
            <person name="Emerson D."/>
            <person name="Stepanauskas R."/>
            <person name="D'Angelo T."/>
        </authorList>
    </citation>
    <scope>NUCLEOTIDE SEQUENCE [LARGE SCALE GENOMIC DNA]</scope>
    <source>
        <strain evidence="2">SAG AM-311-K15</strain>
    </source>
</reference>
<sequence length="134" mass="14062">KNPVLFAGTEAGSLVGIPVAILIDGGTAGGAEIVAAALSFHHIGKTCGQETFGYVFDRTKIPVNTGGTMSIVDGVYHDPAGKKLYPEAVIPDIPIQEALSPSEWQIMLLPERTRKDPVLKKALDTILPQASSPG</sequence>
<dbReference type="InterPro" id="IPR029045">
    <property type="entry name" value="ClpP/crotonase-like_dom_sf"/>
</dbReference>
<proteinExistence type="predicted"/>
<dbReference type="Pfam" id="PF03572">
    <property type="entry name" value="Peptidase_S41"/>
    <property type="match status" value="1"/>
</dbReference>
<organism evidence="2 3">
    <name type="scientific">candidate division CSSED10-310 bacterium</name>
    <dbReference type="NCBI Taxonomy" id="2855610"/>
    <lineage>
        <taxon>Bacteria</taxon>
        <taxon>Bacteria division CSSED10-310</taxon>
    </lineage>
</organism>
<keyword evidence="3" id="KW-1185">Reference proteome</keyword>
<comment type="caution">
    <text evidence="2">The sequence shown here is derived from an EMBL/GenBank/DDBJ whole genome shotgun (WGS) entry which is preliminary data.</text>
</comment>
<dbReference type="Gene3D" id="3.90.226.10">
    <property type="entry name" value="2-enoyl-CoA Hydratase, Chain A, domain 1"/>
    <property type="match status" value="1"/>
</dbReference>
<evidence type="ECO:0000259" key="1">
    <source>
        <dbReference type="Pfam" id="PF03572"/>
    </source>
</evidence>
<dbReference type="Proteomes" id="UP001594351">
    <property type="component" value="Unassembled WGS sequence"/>
</dbReference>
<dbReference type="InterPro" id="IPR005151">
    <property type="entry name" value="Tail-specific_protease"/>
</dbReference>
<gene>
    <name evidence="2" type="ORF">ACFL27_15385</name>
</gene>